<sequence length="198" mass="21931">MLCRYKISSPGGAPPLPGSLISCETLASYTQASNVVDQAKAEARQLLKTAHAQREALLEKVSVEVWQRANAQLKRWEIERQALCDSLEQYATSIANQAIHLLLEDTPAPQRMAALIKQLLASHVPAVKATLVCHPLELEAVRACLTNRGSTHWTLRADDTIKLQSLILTTEEGDFRIDWTSLINIFMKPDDSPSDNGF</sequence>
<keyword evidence="12" id="KW-1185">Reference proteome</keyword>
<dbReference type="InterPro" id="IPR009335">
    <property type="entry name" value="T3SS_HrpE/ATPase_suE"/>
</dbReference>
<keyword evidence="2" id="KW-0813">Transport</keyword>
<reference evidence="7 12" key="2">
    <citation type="submission" date="2020-12" db="EMBL/GenBank/DDBJ databases">
        <title>Comparative genomic insights into the epidemiology and virulence of plant pathogenic Pseudomonads from Turkey.</title>
        <authorList>
            <person name="Dillon M."/>
            <person name="Ruiz-Bedoya T."/>
            <person name="Bendalovic-Torma C."/>
            <person name="Guttman K.M."/>
            <person name="Kwak H."/>
            <person name="Middleton M.A."/>
            <person name="Wang P.W."/>
            <person name="Horuz S."/>
            <person name="Aysan Y."/>
            <person name="Guttman D.S."/>
        </authorList>
    </citation>
    <scope>NUCLEOTIDE SEQUENCE [LARGE SCALE GENOMIC DNA]</scope>
    <source>
        <strain evidence="7 12">S4_EA_3a</strain>
    </source>
</reference>
<dbReference type="OrthoDB" id="6629448at2"/>
<dbReference type="Pfam" id="PF06188">
    <property type="entry name" value="HrpE"/>
    <property type="match status" value="1"/>
</dbReference>
<evidence type="ECO:0000256" key="6">
    <source>
        <dbReference type="SAM" id="Coils"/>
    </source>
</evidence>
<dbReference type="Proteomes" id="UP000552560">
    <property type="component" value="Unassembled WGS sequence"/>
</dbReference>
<evidence type="ECO:0000313" key="10">
    <source>
        <dbReference type="Proteomes" id="UP000537729"/>
    </source>
</evidence>
<dbReference type="GO" id="GO:0030254">
    <property type="term" value="P:protein secretion by the type III secretion system"/>
    <property type="evidence" value="ECO:0007669"/>
    <property type="project" value="InterPro"/>
</dbReference>
<comment type="subcellular location">
    <subcellularLocation>
        <location evidence="1">Cytoplasm</location>
    </subcellularLocation>
</comment>
<dbReference type="GeneID" id="47554272"/>
<evidence type="ECO:0000256" key="2">
    <source>
        <dbReference type="ARBA" id="ARBA00022448"/>
    </source>
</evidence>
<dbReference type="Proteomes" id="UP000537729">
    <property type="component" value="Unassembled WGS sequence"/>
</dbReference>
<evidence type="ECO:0000313" key="12">
    <source>
        <dbReference type="Proteomes" id="UP000614123"/>
    </source>
</evidence>
<evidence type="ECO:0000313" key="9">
    <source>
        <dbReference type="EMBL" id="NMY12571.1"/>
    </source>
</evidence>
<evidence type="ECO:0000313" key="8">
    <source>
        <dbReference type="EMBL" id="NMY00784.1"/>
    </source>
</evidence>
<evidence type="ECO:0000256" key="3">
    <source>
        <dbReference type="ARBA" id="ARBA00022490"/>
    </source>
</evidence>
<keyword evidence="3" id="KW-0963">Cytoplasm</keyword>
<feature type="coiled-coil region" evidence="6">
    <location>
        <begin position="29"/>
        <end position="60"/>
    </location>
</feature>
<evidence type="ECO:0000256" key="5">
    <source>
        <dbReference type="ARBA" id="ARBA00024335"/>
    </source>
</evidence>
<reference evidence="10 11" key="1">
    <citation type="journal article" date="2020" name="Front. Microbiol.">
        <title>Genetic Organization of the aprX-lipA2 Operon Affects the Proteolytic Potential of Pseudomonas Species in Milk.</title>
        <authorList>
            <person name="Maier C."/>
            <person name="Huptas C."/>
            <person name="von Neubeck M."/>
            <person name="Scherer S."/>
            <person name="Wenning M."/>
            <person name="Lucking G."/>
        </authorList>
    </citation>
    <scope>NUCLEOTIDE SEQUENCE [LARGE SCALE GENOMIC DNA]</scope>
    <source>
        <strain evidence="9 10">DSM 16272</strain>
        <strain evidence="8 11">WS 4671</strain>
    </source>
</reference>
<accession>A0A0R3A995</accession>
<name>A0A0R3A995_PSEVE</name>
<dbReference type="InterPro" id="IPR012842">
    <property type="entry name" value="T3SS_SctL/SctL2"/>
</dbReference>
<evidence type="ECO:0000256" key="4">
    <source>
        <dbReference type="ARBA" id="ARBA00022927"/>
    </source>
</evidence>
<protein>
    <submittedName>
        <fullName evidence="8">Type III secretion system stator protein SctL</fullName>
    </submittedName>
</protein>
<keyword evidence="6" id="KW-0175">Coiled coil</keyword>
<evidence type="ECO:0000256" key="1">
    <source>
        <dbReference type="ARBA" id="ARBA00004496"/>
    </source>
</evidence>
<comment type="similarity">
    <text evidence="5">Belongs to the SctL stator family.</text>
</comment>
<dbReference type="RefSeq" id="WP_017844414.1">
    <property type="nucleotide sequence ID" value="NZ_CBDFBJ010000009.1"/>
</dbReference>
<evidence type="ECO:0000313" key="7">
    <source>
        <dbReference type="EMBL" id="MBI6651008.1"/>
    </source>
</evidence>
<dbReference type="NCBIfam" id="TIGR02499">
    <property type="entry name" value="HrpE_YscL_not"/>
    <property type="match status" value="1"/>
</dbReference>
<dbReference type="EMBL" id="JAAQWG010000062">
    <property type="protein sequence ID" value="NMY12571.1"/>
    <property type="molecule type" value="Genomic_DNA"/>
</dbReference>
<organism evidence="8 11">
    <name type="scientific">Pseudomonas veronii</name>
    <dbReference type="NCBI Taxonomy" id="76761"/>
    <lineage>
        <taxon>Bacteria</taxon>
        <taxon>Pseudomonadati</taxon>
        <taxon>Pseudomonadota</taxon>
        <taxon>Gammaproteobacteria</taxon>
        <taxon>Pseudomonadales</taxon>
        <taxon>Pseudomonadaceae</taxon>
        <taxon>Pseudomonas</taxon>
    </lineage>
</organism>
<keyword evidence="4" id="KW-0653">Protein transport</keyword>
<proteinExistence type="inferred from homology"/>
<gene>
    <name evidence="8" type="primary">sctL</name>
    <name evidence="9" type="ORF">HBO38_29805</name>
    <name evidence="8" type="ORF">HBO43_29850</name>
    <name evidence="7" type="ORF">YA0849_18565</name>
</gene>
<dbReference type="GO" id="GO:0005737">
    <property type="term" value="C:cytoplasm"/>
    <property type="evidence" value="ECO:0007669"/>
    <property type="project" value="UniProtKB-SubCell"/>
</dbReference>
<dbReference type="AlphaFoldDB" id="A0A0R3A995"/>
<dbReference type="KEGG" id="pvr:PverR02_03870"/>
<dbReference type="Proteomes" id="UP000614123">
    <property type="component" value="Unassembled WGS sequence"/>
</dbReference>
<evidence type="ECO:0000313" key="11">
    <source>
        <dbReference type="Proteomes" id="UP000552560"/>
    </source>
</evidence>
<dbReference type="EMBL" id="JAAQWE010000047">
    <property type="protein sequence ID" value="NMY00784.1"/>
    <property type="molecule type" value="Genomic_DNA"/>
</dbReference>
<dbReference type="EMBL" id="JAEILD010000091">
    <property type="protein sequence ID" value="MBI6651008.1"/>
    <property type="molecule type" value="Genomic_DNA"/>
</dbReference>
<comment type="caution">
    <text evidence="8">The sequence shown here is derived from an EMBL/GenBank/DDBJ whole genome shotgun (WGS) entry which is preliminary data.</text>
</comment>
<dbReference type="PROSITE" id="PS51257">
    <property type="entry name" value="PROKAR_LIPOPROTEIN"/>
    <property type="match status" value="1"/>
</dbReference>